<dbReference type="PANTHER" id="PTHR45138:SF9">
    <property type="entry name" value="DIGUANYLATE CYCLASE DGCM-RELATED"/>
    <property type="match status" value="1"/>
</dbReference>
<dbReference type="PROSITE" id="PS50887">
    <property type="entry name" value="GGDEF"/>
    <property type="match status" value="1"/>
</dbReference>
<dbReference type="InterPro" id="IPR029787">
    <property type="entry name" value="Nucleotide_cyclase"/>
</dbReference>
<proteinExistence type="predicted"/>
<dbReference type="eggNOG" id="COG3706">
    <property type="taxonomic scope" value="Bacteria"/>
</dbReference>
<dbReference type="PROSITE" id="PS50110">
    <property type="entry name" value="RESPONSE_REGULATORY"/>
    <property type="match status" value="1"/>
</dbReference>
<dbReference type="FunFam" id="3.40.50.2300:FF:000018">
    <property type="entry name" value="DNA-binding transcriptional regulator NtrC"/>
    <property type="match status" value="1"/>
</dbReference>
<evidence type="ECO:0000259" key="6">
    <source>
        <dbReference type="PROSITE" id="PS50887"/>
    </source>
</evidence>
<dbReference type="InterPro" id="IPR043128">
    <property type="entry name" value="Rev_trsase/Diguanyl_cyclase"/>
</dbReference>
<keyword evidence="8" id="KW-1185">Reference proteome</keyword>
<sequence length="301" mass="34505">MREKILLIDDEEDIRHFLSLTLEDEGYEVITACNGQEGLNLFTRQSPDLVITDMRMPQKDGMAVLKEIKATGSDVDVIMLTGHSDENMVIACLRQGVYDYLRKPLEDLDLLIASVRRAIQKRRLELHNKALLHRLEELAIKDSLTGLYNYRYLQIALDQEILRSARFQHPFCLLMIDLDDFKQVNDTYGHLCGDAVLKKLGEIFLATVRVCDSVYRYGGEEFCLLMPETSREGVIPVIQRLLEAIRFTHVNWQEHFVRITVSIGGAAYPDHAGEKTALLQYADQALYQAKKEGKDRFVFHG</sequence>
<dbReference type="PANTHER" id="PTHR45138">
    <property type="entry name" value="REGULATORY COMPONENTS OF SENSORY TRANSDUCTION SYSTEM"/>
    <property type="match status" value="1"/>
</dbReference>
<dbReference type="GO" id="GO:0005886">
    <property type="term" value="C:plasma membrane"/>
    <property type="evidence" value="ECO:0007669"/>
    <property type="project" value="TreeGrafter"/>
</dbReference>
<dbReference type="InterPro" id="IPR011006">
    <property type="entry name" value="CheY-like_superfamily"/>
</dbReference>
<dbReference type="CDD" id="cd01949">
    <property type="entry name" value="GGDEF"/>
    <property type="match status" value="1"/>
</dbReference>
<dbReference type="Pfam" id="PF00072">
    <property type="entry name" value="Response_reg"/>
    <property type="match status" value="1"/>
</dbReference>
<dbReference type="SUPFAM" id="SSF52172">
    <property type="entry name" value="CheY-like"/>
    <property type="match status" value="1"/>
</dbReference>
<evidence type="ECO:0000259" key="5">
    <source>
        <dbReference type="PROSITE" id="PS50110"/>
    </source>
</evidence>
<dbReference type="GO" id="GO:0043709">
    <property type="term" value="P:cell adhesion involved in single-species biofilm formation"/>
    <property type="evidence" value="ECO:0007669"/>
    <property type="project" value="TreeGrafter"/>
</dbReference>
<keyword evidence="1 4" id="KW-0597">Phosphoprotein</keyword>
<dbReference type="NCBIfam" id="TIGR00254">
    <property type="entry name" value="GGDEF"/>
    <property type="match status" value="1"/>
</dbReference>
<dbReference type="InterPro" id="IPR001789">
    <property type="entry name" value="Sig_transdc_resp-reg_receiver"/>
</dbReference>
<dbReference type="SUPFAM" id="SSF55073">
    <property type="entry name" value="Nucleotide cyclase"/>
    <property type="match status" value="1"/>
</dbReference>
<evidence type="ECO:0000256" key="1">
    <source>
        <dbReference type="ARBA" id="ARBA00022553"/>
    </source>
</evidence>
<dbReference type="EMBL" id="DF820474">
    <property type="protein sequence ID" value="GAK60626.1"/>
    <property type="molecule type" value="Genomic_DNA"/>
</dbReference>
<name>A0A081C7S1_VECG1</name>
<dbReference type="SMART" id="SM00448">
    <property type="entry name" value="REC"/>
    <property type="match status" value="1"/>
</dbReference>
<dbReference type="Pfam" id="PF00990">
    <property type="entry name" value="GGDEF"/>
    <property type="match status" value="1"/>
</dbReference>
<gene>
    <name evidence="7" type="ORF">U27_00523</name>
</gene>
<reference evidence="7" key="1">
    <citation type="journal article" date="2015" name="PeerJ">
        <title>First genomic representation of candidate bacterial phylum KSB3 points to enhanced environmental sensing as a trigger of wastewater bulking.</title>
        <authorList>
            <person name="Sekiguchi Y."/>
            <person name="Ohashi A."/>
            <person name="Parks D.H."/>
            <person name="Yamauchi T."/>
            <person name="Tyson G.W."/>
            <person name="Hugenholtz P."/>
        </authorList>
    </citation>
    <scope>NUCLEOTIDE SEQUENCE [LARGE SCALE GENOMIC DNA]</scope>
</reference>
<dbReference type="FunFam" id="3.30.70.270:FF:000001">
    <property type="entry name" value="Diguanylate cyclase domain protein"/>
    <property type="match status" value="1"/>
</dbReference>
<dbReference type="Gene3D" id="3.40.50.2300">
    <property type="match status" value="1"/>
</dbReference>
<keyword evidence="3" id="KW-0804">Transcription</keyword>
<dbReference type="GO" id="GO:0000160">
    <property type="term" value="P:phosphorelay signal transduction system"/>
    <property type="evidence" value="ECO:0007669"/>
    <property type="project" value="InterPro"/>
</dbReference>
<evidence type="ECO:0000256" key="3">
    <source>
        <dbReference type="ARBA" id="ARBA00023163"/>
    </source>
</evidence>
<accession>A0A081C7S1</accession>
<organism evidence="7">
    <name type="scientific">Vecturithrix granuli</name>
    <dbReference type="NCBI Taxonomy" id="1499967"/>
    <lineage>
        <taxon>Bacteria</taxon>
        <taxon>Candidatus Moduliflexota</taxon>
        <taxon>Candidatus Vecturitrichia</taxon>
        <taxon>Candidatus Vecturitrichales</taxon>
        <taxon>Candidatus Vecturitrichaceae</taxon>
        <taxon>Candidatus Vecturithrix</taxon>
    </lineage>
</organism>
<keyword evidence="2" id="KW-0805">Transcription regulation</keyword>
<feature type="domain" description="Response regulatory" evidence="5">
    <location>
        <begin position="4"/>
        <end position="118"/>
    </location>
</feature>
<dbReference type="STRING" id="1499967.U27_00523"/>
<dbReference type="HOGENOM" id="CLU_000445_11_28_0"/>
<dbReference type="GO" id="GO:0052621">
    <property type="term" value="F:diguanylate cyclase activity"/>
    <property type="evidence" value="ECO:0007669"/>
    <property type="project" value="TreeGrafter"/>
</dbReference>
<dbReference type="Proteomes" id="UP000030661">
    <property type="component" value="Unassembled WGS sequence"/>
</dbReference>
<dbReference type="GO" id="GO:1902201">
    <property type="term" value="P:negative regulation of bacterial-type flagellum-dependent cell motility"/>
    <property type="evidence" value="ECO:0007669"/>
    <property type="project" value="TreeGrafter"/>
</dbReference>
<feature type="modified residue" description="4-aspartylphosphate" evidence="4">
    <location>
        <position position="53"/>
    </location>
</feature>
<dbReference type="Gene3D" id="3.30.70.270">
    <property type="match status" value="1"/>
</dbReference>
<dbReference type="SMART" id="SM00267">
    <property type="entry name" value="GGDEF"/>
    <property type="match status" value="1"/>
</dbReference>
<feature type="domain" description="GGDEF" evidence="6">
    <location>
        <begin position="169"/>
        <end position="301"/>
    </location>
</feature>
<evidence type="ECO:0000313" key="7">
    <source>
        <dbReference type="EMBL" id="GAK60626.1"/>
    </source>
</evidence>
<dbReference type="AlphaFoldDB" id="A0A081C7S1"/>
<dbReference type="InterPro" id="IPR050469">
    <property type="entry name" value="Diguanylate_Cyclase"/>
</dbReference>
<evidence type="ECO:0000256" key="2">
    <source>
        <dbReference type="ARBA" id="ARBA00023015"/>
    </source>
</evidence>
<evidence type="ECO:0000256" key="4">
    <source>
        <dbReference type="PROSITE-ProRule" id="PRU00169"/>
    </source>
</evidence>
<protein>
    <submittedName>
        <fullName evidence="7">Response regulator receiver modulated diguanylate cyclase</fullName>
    </submittedName>
</protein>
<evidence type="ECO:0000313" key="8">
    <source>
        <dbReference type="Proteomes" id="UP000030661"/>
    </source>
</evidence>
<dbReference type="InterPro" id="IPR000160">
    <property type="entry name" value="GGDEF_dom"/>
</dbReference>